<reference evidence="1 2" key="1">
    <citation type="submission" date="2016-10" db="EMBL/GenBank/DDBJ databases">
        <authorList>
            <person name="de Groot N.N."/>
        </authorList>
    </citation>
    <scope>NUCLEOTIDE SEQUENCE [LARGE SCALE GENOMIC DNA]</scope>
    <source>
        <strain evidence="1 2">CGMCC 1.3401</strain>
    </source>
</reference>
<protein>
    <submittedName>
        <fullName evidence="1">Uncharacterized protein</fullName>
    </submittedName>
</protein>
<evidence type="ECO:0000313" key="2">
    <source>
        <dbReference type="Proteomes" id="UP000199542"/>
    </source>
</evidence>
<organism evidence="1 2">
    <name type="scientific">Rhizobium mongolense subsp. loessense</name>
    <dbReference type="NCBI Taxonomy" id="158890"/>
    <lineage>
        <taxon>Bacteria</taxon>
        <taxon>Pseudomonadati</taxon>
        <taxon>Pseudomonadota</taxon>
        <taxon>Alphaproteobacteria</taxon>
        <taxon>Hyphomicrobiales</taxon>
        <taxon>Rhizobiaceae</taxon>
        <taxon>Rhizobium/Agrobacterium group</taxon>
        <taxon>Rhizobium</taxon>
    </lineage>
</organism>
<accession>A0A1G4PIC7</accession>
<dbReference type="Proteomes" id="UP000199542">
    <property type="component" value="Unassembled WGS sequence"/>
</dbReference>
<name>A0A1G4PIC7_9HYPH</name>
<proteinExistence type="predicted"/>
<evidence type="ECO:0000313" key="1">
    <source>
        <dbReference type="EMBL" id="SCW32063.1"/>
    </source>
</evidence>
<dbReference type="InterPro" id="IPR046083">
    <property type="entry name" value="DUF6101"/>
</dbReference>
<gene>
    <name evidence="1" type="ORF">SAMN02927900_00585</name>
</gene>
<sequence length="190" mass="21309">MNMNNTVMKPAWAGTTLRLDPSRFPQQVSYAIHDSTSDVSITIDERGAILRKTLPSSGLPLSVALPKRAFKGVAARAIDHGNGEVTVTLELHHEDPDLCIPLLVAHDLSDIAADWRGWSEAYRIPMLMVEADGIARPLEEHLGELRTSHMKPRRRHSYFANRRPRFLVRRTTGKLGVTMKIEGKEIIARN</sequence>
<dbReference type="AlphaFoldDB" id="A0A1G4PIC7"/>
<dbReference type="EMBL" id="FMTM01000001">
    <property type="protein sequence ID" value="SCW32063.1"/>
    <property type="molecule type" value="Genomic_DNA"/>
</dbReference>
<dbReference type="Pfam" id="PF19596">
    <property type="entry name" value="DUF6101"/>
    <property type="match status" value="1"/>
</dbReference>